<organism evidence="1 2">
    <name type="scientific">Cotesia glomerata</name>
    <name type="common">Lepidopteran parasitic wasp</name>
    <name type="synonym">Apanteles glomeratus</name>
    <dbReference type="NCBI Taxonomy" id="32391"/>
    <lineage>
        <taxon>Eukaryota</taxon>
        <taxon>Metazoa</taxon>
        <taxon>Ecdysozoa</taxon>
        <taxon>Arthropoda</taxon>
        <taxon>Hexapoda</taxon>
        <taxon>Insecta</taxon>
        <taxon>Pterygota</taxon>
        <taxon>Neoptera</taxon>
        <taxon>Endopterygota</taxon>
        <taxon>Hymenoptera</taxon>
        <taxon>Apocrita</taxon>
        <taxon>Ichneumonoidea</taxon>
        <taxon>Braconidae</taxon>
        <taxon>Microgastrinae</taxon>
        <taxon>Cotesia</taxon>
    </lineage>
</organism>
<protein>
    <submittedName>
        <fullName evidence="1">Uncharacterized protein</fullName>
    </submittedName>
</protein>
<dbReference type="EMBL" id="JAHXZJ010002237">
    <property type="protein sequence ID" value="KAH0546221.1"/>
    <property type="molecule type" value="Genomic_DNA"/>
</dbReference>
<proteinExistence type="predicted"/>
<dbReference type="Proteomes" id="UP000826195">
    <property type="component" value="Unassembled WGS sequence"/>
</dbReference>
<sequence>MRPVARRSIPVFNAMRPHISRVQTYPTLQNPVHGYLLRPTRHINHVSSSIPPLTHSHTYEYTPNSKHLFRSRITEREYEVQQRLERTEPDGAR</sequence>
<gene>
    <name evidence="1" type="ORF">KQX54_007284</name>
</gene>
<evidence type="ECO:0000313" key="2">
    <source>
        <dbReference type="Proteomes" id="UP000826195"/>
    </source>
</evidence>
<comment type="caution">
    <text evidence="1">The sequence shown here is derived from an EMBL/GenBank/DDBJ whole genome shotgun (WGS) entry which is preliminary data.</text>
</comment>
<keyword evidence="2" id="KW-1185">Reference proteome</keyword>
<name>A0AAV7I7Q4_COTGL</name>
<dbReference type="AlphaFoldDB" id="A0AAV7I7Q4"/>
<reference evidence="1 2" key="1">
    <citation type="journal article" date="2021" name="J. Hered.">
        <title>A chromosome-level genome assembly of the parasitoid wasp, Cotesia glomerata (Hymenoptera: Braconidae).</title>
        <authorList>
            <person name="Pinto B.J."/>
            <person name="Weis J.J."/>
            <person name="Gamble T."/>
            <person name="Ode P.J."/>
            <person name="Paul R."/>
            <person name="Zaspel J.M."/>
        </authorList>
    </citation>
    <scope>NUCLEOTIDE SEQUENCE [LARGE SCALE GENOMIC DNA]</scope>
    <source>
        <strain evidence="1">CgM1</strain>
    </source>
</reference>
<evidence type="ECO:0000313" key="1">
    <source>
        <dbReference type="EMBL" id="KAH0546221.1"/>
    </source>
</evidence>
<accession>A0AAV7I7Q4</accession>